<evidence type="ECO:0000313" key="5">
    <source>
        <dbReference type="Proteomes" id="UP000030750"/>
    </source>
</evidence>
<feature type="compositionally biased region" description="Basic and acidic residues" evidence="1">
    <location>
        <begin position="39"/>
        <end position="57"/>
    </location>
</feature>
<feature type="region of interest" description="Disordered" evidence="1">
    <location>
        <begin position="706"/>
        <end position="742"/>
    </location>
</feature>
<dbReference type="VEuPathDB" id="ToxoDB:EBH_0060900"/>
<feature type="compositionally biased region" description="Low complexity" evidence="1">
    <location>
        <begin position="188"/>
        <end position="248"/>
    </location>
</feature>
<dbReference type="Gene3D" id="1.10.10.60">
    <property type="entry name" value="Homeodomain-like"/>
    <property type="match status" value="1"/>
</dbReference>
<feature type="compositionally biased region" description="Basic and acidic residues" evidence="1">
    <location>
        <begin position="131"/>
        <end position="146"/>
    </location>
</feature>
<feature type="compositionally biased region" description="Low complexity" evidence="1">
    <location>
        <begin position="147"/>
        <end position="161"/>
    </location>
</feature>
<dbReference type="SMART" id="SM00717">
    <property type="entry name" value="SANT"/>
    <property type="match status" value="1"/>
</dbReference>
<organism evidence="4 5">
    <name type="scientific">Eimeria brunetti</name>
    <dbReference type="NCBI Taxonomy" id="51314"/>
    <lineage>
        <taxon>Eukaryota</taxon>
        <taxon>Sar</taxon>
        <taxon>Alveolata</taxon>
        <taxon>Apicomplexa</taxon>
        <taxon>Conoidasida</taxon>
        <taxon>Coccidia</taxon>
        <taxon>Eucoccidiorida</taxon>
        <taxon>Eimeriorina</taxon>
        <taxon>Eimeriidae</taxon>
        <taxon>Eimeria</taxon>
    </lineage>
</organism>
<feature type="region of interest" description="Disordered" evidence="1">
    <location>
        <begin position="1"/>
        <end position="302"/>
    </location>
</feature>
<dbReference type="Pfam" id="PF00249">
    <property type="entry name" value="Myb_DNA-binding"/>
    <property type="match status" value="1"/>
</dbReference>
<feature type="compositionally biased region" description="Polar residues" evidence="1">
    <location>
        <begin position="21"/>
        <end position="32"/>
    </location>
</feature>
<reference evidence="4" key="2">
    <citation type="submission" date="2013-10" db="EMBL/GenBank/DDBJ databases">
        <authorList>
            <person name="Aslett M."/>
        </authorList>
    </citation>
    <scope>NUCLEOTIDE SEQUENCE [LARGE SCALE GENOMIC DNA]</scope>
    <source>
        <strain evidence="4">Houghton</strain>
    </source>
</reference>
<gene>
    <name evidence="4" type="ORF">EBH_0060900</name>
</gene>
<name>U6LG57_9EIME</name>
<proteinExistence type="predicted"/>
<accession>U6LG57</accession>
<feature type="region of interest" description="Disordered" evidence="1">
    <location>
        <begin position="531"/>
        <end position="569"/>
    </location>
</feature>
<evidence type="ECO:0000256" key="1">
    <source>
        <dbReference type="SAM" id="MobiDB-lite"/>
    </source>
</evidence>
<feature type="compositionally biased region" description="Basic residues" evidence="1">
    <location>
        <begin position="162"/>
        <end position="176"/>
    </location>
</feature>
<dbReference type="PROSITE" id="PS51294">
    <property type="entry name" value="HTH_MYB"/>
    <property type="match status" value="1"/>
</dbReference>
<feature type="compositionally biased region" description="Basic and acidic residues" evidence="1">
    <location>
        <begin position="98"/>
        <end position="107"/>
    </location>
</feature>
<protein>
    <submittedName>
        <fullName evidence="4">Zinc finger (CHY type) protein, putative</fullName>
    </submittedName>
</protein>
<feature type="compositionally biased region" description="Low complexity" evidence="1">
    <location>
        <begin position="260"/>
        <end position="284"/>
    </location>
</feature>
<evidence type="ECO:0000313" key="4">
    <source>
        <dbReference type="EMBL" id="CDJ49377.1"/>
    </source>
</evidence>
<feature type="region of interest" description="Disordered" evidence="1">
    <location>
        <begin position="353"/>
        <end position="388"/>
    </location>
</feature>
<dbReference type="CDD" id="cd00167">
    <property type="entry name" value="SANT"/>
    <property type="match status" value="1"/>
</dbReference>
<feature type="compositionally biased region" description="Polar residues" evidence="1">
    <location>
        <begin position="108"/>
        <end position="119"/>
    </location>
</feature>
<dbReference type="PROSITE" id="PS50090">
    <property type="entry name" value="MYB_LIKE"/>
    <property type="match status" value="1"/>
</dbReference>
<reference evidence="4" key="1">
    <citation type="submission" date="2013-10" db="EMBL/GenBank/DDBJ databases">
        <title>Genomic analysis of the causative agents of coccidiosis in chickens.</title>
        <authorList>
            <person name="Reid A.J."/>
            <person name="Blake D."/>
            <person name="Billington K."/>
            <person name="Browne H."/>
            <person name="Dunn M."/>
            <person name="Hung S."/>
            <person name="Kawahara F."/>
            <person name="Miranda-Saavedra D."/>
            <person name="Mourier T."/>
            <person name="Nagra H."/>
            <person name="Otto T.D."/>
            <person name="Rawlings N."/>
            <person name="Sanchez A."/>
            <person name="Sanders M."/>
            <person name="Subramaniam C."/>
            <person name="Tay Y."/>
            <person name="Dear P."/>
            <person name="Doerig C."/>
            <person name="Gruber A."/>
            <person name="Parkinson J."/>
            <person name="Shirley M."/>
            <person name="Wan K.L."/>
            <person name="Berriman M."/>
            <person name="Tomley F."/>
            <person name="Pain A."/>
        </authorList>
    </citation>
    <scope>NUCLEOTIDE SEQUENCE [LARGE SCALE GENOMIC DNA]</scope>
    <source>
        <strain evidence="4">Houghton</strain>
    </source>
</reference>
<dbReference type="InterPro" id="IPR017930">
    <property type="entry name" value="Myb_dom"/>
</dbReference>
<feature type="domain" description="Myb-like" evidence="2">
    <location>
        <begin position="642"/>
        <end position="688"/>
    </location>
</feature>
<dbReference type="InterPro" id="IPR001005">
    <property type="entry name" value="SANT/Myb"/>
</dbReference>
<dbReference type="AlphaFoldDB" id="U6LG57"/>
<feature type="domain" description="HTH myb-type" evidence="3">
    <location>
        <begin position="642"/>
        <end position="695"/>
    </location>
</feature>
<dbReference type="EMBL" id="HG711645">
    <property type="protein sequence ID" value="CDJ49377.1"/>
    <property type="molecule type" value="Genomic_DNA"/>
</dbReference>
<dbReference type="SUPFAM" id="SSF46689">
    <property type="entry name" value="Homeodomain-like"/>
    <property type="match status" value="1"/>
</dbReference>
<dbReference type="OrthoDB" id="2143914at2759"/>
<keyword evidence="5" id="KW-1185">Reference proteome</keyword>
<dbReference type="InterPro" id="IPR009057">
    <property type="entry name" value="Homeodomain-like_sf"/>
</dbReference>
<dbReference type="Proteomes" id="UP000030750">
    <property type="component" value="Unassembled WGS sequence"/>
</dbReference>
<evidence type="ECO:0000259" key="3">
    <source>
        <dbReference type="PROSITE" id="PS51294"/>
    </source>
</evidence>
<evidence type="ECO:0000259" key="2">
    <source>
        <dbReference type="PROSITE" id="PS50090"/>
    </source>
</evidence>
<sequence length="868" mass="95521">MDLHPKKQQEDTPPAERSHVPSGTSHQPQAQHNGPPEPPDTRSRPPYEAEKKQDRQGDTQGITVHQRVPRNFFIPPSGANPAGPNNFHRRNRMNAHFTFREVKRHEQNQPPEDPQSSQGPPCCSGDAPFSTEHRTEEAKETPERTQRLGQRQLPQQGQNQIRLHRDKGQRQWRSRGGKPQQPLQYVWQGKQEPQEQQPEQQQQQPYQGGQQNEESQQNQSERQQQGVRKQQQDVQQGQQKRLQQQGQQHKIHDGCRQLRRQPLQGQQQKTPNQQQQQQQQQQQKQQEKQQRQPQRQGQQPISCRPVCVRPQLAGGAPAVVVELQRLRRQFSSSFSLLSCHPLLLPLLQQQPYSPGKGNTWPSEAGPLSAGSSRPVAAAQPAERQSSITDWATPNAAAPSEYRQESCRASCGHEALAGRREPACFEPEAASSILCKFELLLVPTDPDFDASMLPCGLRLCVTMGKSYPGAEVVLTNSSGLKDNSGDAAQCTTAATPAANAAAVSEGSADMPEPVSAAKDGLDYGPSDQKAAAVCSPAATRPSGEIVPQAPSTVKPEGGAETKAPHGGSSPSVAVLKVCNEDINDLRRDAIELVFSKVIEQQLSKHENTDLVRTAIKALDRHMKGIFELELTPPGAHSQRIELPWTEEEQKRLEEALVLYRRVVEPTLRWRNISSHVGSRTAKECAIRFQLCRENVLSQRQQAAAEEANISKIDEVEEPHEGTNEAGLGNEGQDSEAQLGTEAGASRTLRGSDISLIDSTTEGVSSLHLSCIQLQVTCGRCRAVVDLRVSLPKEGASMEPAGCSMGCAKCQLRIGIKVQPVIGIAGSQLMRVAVVQPVDCHLKDLLPCDFVLVCDCCGADMKTREVHSGM</sequence>
<feature type="compositionally biased region" description="Basic and acidic residues" evidence="1">
    <location>
        <begin position="1"/>
        <end position="19"/>
    </location>
</feature>
<feature type="compositionally biased region" description="Low complexity" evidence="1">
    <location>
        <begin position="75"/>
        <end position="86"/>
    </location>
</feature>